<organism evidence="5 6">
    <name type="scientific">Limnoglobus roseus</name>
    <dbReference type="NCBI Taxonomy" id="2598579"/>
    <lineage>
        <taxon>Bacteria</taxon>
        <taxon>Pseudomonadati</taxon>
        <taxon>Planctomycetota</taxon>
        <taxon>Planctomycetia</taxon>
        <taxon>Gemmatales</taxon>
        <taxon>Gemmataceae</taxon>
        <taxon>Limnoglobus</taxon>
    </lineage>
</organism>
<evidence type="ECO:0000259" key="3">
    <source>
        <dbReference type="Pfam" id="PF07583"/>
    </source>
</evidence>
<feature type="region of interest" description="Disordered" evidence="1">
    <location>
        <begin position="363"/>
        <end position="386"/>
    </location>
</feature>
<dbReference type="KEGG" id="lrs:PX52LOC_02936"/>
<feature type="domain" description="DUF1553" evidence="4">
    <location>
        <begin position="422"/>
        <end position="676"/>
    </location>
</feature>
<evidence type="ECO:0000256" key="2">
    <source>
        <dbReference type="SAM" id="SignalP"/>
    </source>
</evidence>
<keyword evidence="6" id="KW-1185">Reference proteome</keyword>
<keyword evidence="2" id="KW-0732">Signal</keyword>
<dbReference type="InterPro" id="IPR022655">
    <property type="entry name" value="DUF1553"/>
</dbReference>
<feature type="signal peptide" evidence="2">
    <location>
        <begin position="1"/>
        <end position="18"/>
    </location>
</feature>
<evidence type="ECO:0000313" key="5">
    <source>
        <dbReference type="EMBL" id="QEL15998.1"/>
    </source>
</evidence>
<dbReference type="Pfam" id="PF07583">
    <property type="entry name" value="PSCyt2"/>
    <property type="match status" value="1"/>
</dbReference>
<dbReference type="PANTHER" id="PTHR35889:SF3">
    <property type="entry name" value="F-BOX DOMAIN-CONTAINING PROTEIN"/>
    <property type="match status" value="1"/>
</dbReference>
<evidence type="ECO:0000259" key="4">
    <source>
        <dbReference type="Pfam" id="PF07587"/>
    </source>
</evidence>
<dbReference type="PANTHER" id="PTHR35889">
    <property type="entry name" value="CYCLOINULO-OLIGOSACCHARIDE FRUCTANOTRANSFERASE-RELATED"/>
    <property type="match status" value="1"/>
</dbReference>
<proteinExistence type="predicted"/>
<dbReference type="EMBL" id="CP042425">
    <property type="protein sequence ID" value="QEL15998.1"/>
    <property type="molecule type" value="Genomic_DNA"/>
</dbReference>
<name>A0A5C1AG98_9BACT</name>
<accession>A0A5C1AG98</accession>
<evidence type="ECO:0008006" key="7">
    <source>
        <dbReference type="Google" id="ProtNLM"/>
    </source>
</evidence>
<evidence type="ECO:0000256" key="1">
    <source>
        <dbReference type="SAM" id="MobiDB-lite"/>
    </source>
</evidence>
<dbReference type="Proteomes" id="UP000324974">
    <property type="component" value="Chromosome"/>
</dbReference>
<dbReference type="OrthoDB" id="127107at2"/>
<dbReference type="Pfam" id="PF07587">
    <property type="entry name" value="PSD1"/>
    <property type="match status" value="1"/>
</dbReference>
<sequence>MRFLPLALLLVVVRLAPAAELPGEWAYKPATKPAVPKGSAHPVDAFLLAKLEAAKLGYSPPAAKAALLRRVTFDLTGLPPTPAELAAFEKDTSPTAYEKVVDRLLASSHFGERVAVWWLDLARYAESDGFKADAARPTAWRYRDYVIDSFNTDKPYDRFLREQLAADEIAPNDPTVAAATGFLRHYPDESNAVNLEQRRQEILNDITDTTAAAFLGITLGCAKCHDHKTDPVSQDDYYRMQAFFAGFWPSDRPVLPPQQQAAWEAKTAAWEAKTAAVRKQMAEIEEPFREKASKKERSRFDEDYAKLIDIPFADRTPWQKQIAEMCEKQVVGARKFTPTQMKGEQKTKWEGMQKQLAEHAKEKPTAPPTAMAMTDVGPVAPPQYKLKRGDWRKKGDELDPGFISSIDDRDAEVKPTATSTGRRTALANWIADAKNPLTARVMVNRVWQHVFERGLVATTSDFGLTGEKPTHPELLDWLANDFTASGWSVKHVYRLLVTSAAYRQAAEGSPDGASVDPENDLLWHAPRKRLDGESLRDAMLAVCGVLNEKAGGPSVFPELPTELKGTGGWTPSASAADRNRRSVYVAVKRNLRYPFFTLFDAPDRSETCSRRFVTTTAPQSLMLLNDTIVLDFAKTFAARLQKDAGDDQAKIVDRAFRLALSRPPTADERDRTTKFLAAHPGTSGEAVADLCHALLNLNEFLYVD</sequence>
<protein>
    <recommendedName>
        <fullName evidence="7">DUF1553 domain-containing protein</fullName>
    </recommendedName>
</protein>
<dbReference type="InterPro" id="IPR011444">
    <property type="entry name" value="DUF1549"/>
</dbReference>
<feature type="domain" description="DUF1549" evidence="3">
    <location>
        <begin position="42"/>
        <end position="246"/>
    </location>
</feature>
<dbReference type="RefSeq" id="WP_149110765.1">
    <property type="nucleotide sequence ID" value="NZ_CP042425.1"/>
</dbReference>
<feature type="chain" id="PRO_5023117783" description="DUF1553 domain-containing protein" evidence="2">
    <location>
        <begin position="19"/>
        <end position="704"/>
    </location>
</feature>
<evidence type="ECO:0000313" key="6">
    <source>
        <dbReference type="Proteomes" id="UP000324974"/>
    </source>
</evidence>
<dbReference type="AlphaFoldDB" id="A0A5C1AG98"/>
<gene>
    <name evidence="5" type="ORF">PX52LOC_02936</name>
</gene>
<reference evidence="6" key="1">
    <citation type="submission" date="2019-08" db="EMBL/GenBank/DDBJ databases">
        <title>Limnoglobus roseus gen. nov., sp. nov., a novel freshwater planctomycete with a giant genome from the family Gemmataceae.</title>
        <authorList>
            <person name="Kulichevskaya I.S."/>
            <person name="Naumoff D.G."/>
            <person name="Miroshnikov K."/>
            <person name="Ivanova A."/>
            <person name="Philippov D.A."/>
            <person name="Hakobyan A."/>
            <person name="Rijpstra I.C."/>
            <person name="Sinninghe Damste J.S."/>
            <person name="Liesack W."/>
            <person name="Dedysh S.N."/>
        </authorList>
    </citation>
    <scope>NUCLEOTIDE SEQUENCE [LARGE SCALE GENOMIC DNA]</scope>
    <source>
        <strain evidence="6">PX52</strain>
    </source>
</reference>